<accession>A0A399IR32</accession>
<dbReference type="AlphaFoldDB" id="A0A399IR32"/>
<protein>
    <submittedName>
        <fullName evidence="1">Uncharacterized protein</fullName>
    </submittedName>
</protein>
<organism evidence="1 2">
    <name type="scientific">Clostridium chromiireducens</name>
    <dbReference type="NCBI Taxonomy" id="225345"/>
    <lineage>
        <taxon>Bacteria</taxon>
        <taxon>Bacillati</taxon>
        <taxon>Bacillota</taxon>
        <taxon>Clostridia</taxon>
        <taxon>Eubacteriales</taxon>
        <taxon>Clostridiaceae</taxon>
        <taxon>Clostridium</taxon>
    </lineage>
</organism>
<sequence length="60" mass="6887">MNGEENHPENGAEIVRGILSDYCSELELNKIYKMIAEHDNRIHSSNDGNSYLKLLCCKYI</sequence>
<name>A0A399IR32_9CLOT</name>
<reference evidence="1 2" key="1">
    <citation type="submission" date="2018-08" db="EMBL/GenBank/DDBJ databases">
        <title>Genome of Clostridium chromiireducens C1, DSM12136.</title>
        <authorList>
            <person name="Xing M."/>
            <person name="Wei Y."/>
            <person name="Ang E.L."/>
            <person name="Zhao H."/>
            <person name="Zhang Y."/>
        </authorList>
    </citation>
    <scope>NUCLEOTIDE SEQUENCE [LARGE SCALE GENOMIC DNA]</scope>
    <source>
        <strain evidence="1 2">C1</strain>
    </source>
</reference>
<evidence type="ECO:0000313" key="2">
    <source>
        <dbReference type="Proteomes" id="UP000265930"/>
    </source>
</evidence>
<dbReference type="Proteomes" id="UP000265930">
    <property type="component" value="Unassembled WGS sequence"/>
</dbReference>
<evidence type="ECO:0000313" key="1">
    <source>
        <dbReference type="EMBL" id="RII35475.1"/>
    </source>
</evidence>
<gene>
    <name evidence="1" type="ORF">D2A34_09805</name>
</gene>
<dbReference type="EMBL" id="QXDJ01000002">
    <property type="protein sequence ID" value="RII35475.1"/>
    <property type="molecule type" value="Genomic_DNA"/>
</dbReference>
<proteinExistence type="predicted"/>
<comment type="caution">
    <text evidence="1">The sequence shown here is derived from an EMBL/GenBank/DDBJ whole genome shotgun (WGS) entry which is preliminary data.</text>
</comment>
<dbReference type="RefSeq" id="WP_119366496.1">
    <property type="nucleotide sequence ID" value="NZ_QXDJ01000002.1"/>
</dbReference>